<evidence type="ECO:0000256" key="2">
    <source>
        <dbReference type="ARBA" id="ARBA00010617"/>
    </source>
</evidence>
<feature type="non-terminal residue" evidence="7">
    <location>
        <position position="1"/>
    </location>
</feature>
<evidence type="ECO:0000256" key="1">
    <source>
        <dbReference type="ARBA" id="ARBA00001971"/>
    </source>
</evidence>
<dbReference type="PANTHER" id="PTHR24303:SF13">
    <property type="entry name" value="CYTOCHROME P450 303A1-RELATED"/>
    <property type="match status" value="1"/>
</dbReference>
<dbReference type="PANTHER" id="PTHR24303">
    <property type="entry name" value="HEME-BINDING MONOOXYGENASE FAMILY"/>
    <property type="match status" value="1"/>
</dbReference>
<protein>
    <submittedName>
        <fullName evidence="7">Jg25440 protein</fullName>
    </submittedName>
</protein>
<name>A0A8S4RE03_9NEOP</name>
<dbReference type="GO" id="GO:0020037">
    <property type="term" value="F:heme binding"/>
    <property type="evidence" value="ECO:0007669"/>
    <property type="project" value="InterPro"/>
</dbReference>
<keyword evidence="8" id="KW-1185">Reference proteome</keyword>
<dbReference type="InterPro" id="IPR001128">
    <property type="entry name" value="Cyt_P450"/>
</dbReference>
<reference evidence="7" key="1">
    <citation type="submission" date="2022-03" db="EMBL/GenBank/DDBJ databases">
        <authorList>
            <person name="Lindestad O."/>
        </authorList>
    </citation>
    <scope>NUCLEOTIDE SEQUENCE</scope>
</reference>
<evidence type="ECO:0000313" key="8">
    <source>
        <dbReference type="Proteomes" id="UP000838756"/>
    </source>
</evidence>
<comment type="cofactor">
    <cofactor evidence="1">
        <name>heme</name>
        <dbReference type="ChEBI" id="CHEBI:30413"/>
    </cofactor>
</comment>
<evidence type="ECO:0000256" key="3">
    <source>
        <dbReference type="ARBA" id="ARBA00022723"/>
    </source>
</evidence>
<dbReference type="GO" id="GO:0005506">
    <property type="term" value="F:iron ion binding"/>
    <property type="evidence" value="ECO:0007669"/>
    <property type="project" value="InterPro"/>
</dbReference>
<evidence type="ECO:0000256" key="4">
    <source>
        <dbReference type="ARBA" id="ARBA00023002"/>
    </source>
</evidence>
<dbReference type="OrthoDB" id="3934656at2759"/>
<dbReference type="Pfam" id="PF00067">
    <property type="entry name" value="p450"/>
    <property type="match status" value="1"/>
</dbReference>
<dbReference type="SUPFAM" id="SSF48264">
    <property type="entry name" value="Cytochrome P450"/>
    <property type="match status" value="1"/>
</dbReference>
<dbReference type="GO" id="GO:0004497">
    <property type="term" value="F:monooxygenase activity"/>
    <property type="evidence" value="ECO:0007669"/>
    <property type="project" value="UniProtKB-KW"/>
</dbReference>
<keyword evidence="4" id="KW-0560">Oxidoreductase</keyword>
<dbReference type="Gene3D" id="1.10.630.10">
    <property type="entry name" value="Cytochrome P450"/>
    <property type="match status" value="1"/>
</dbReference>
<dbReference type="EMBL" id="CAKXAJ010025130">
    <property type="protein sequence ID" value="CAH2235514.1"/>
    <property type="molecule type" value="Genomic_DNA"/>
</dbReference>
<dbReference type="InterPro" id="IPR036396">
    <property type="entry name" value="Cyt_P450_sf"/>
</dbReference>
<proteinExistence type="inferred from homology"/>
<accession>A0A8S4RE03</accession>
<evidence type="ECO:0000256" key="5">
    <source>
        <dbReference type="ARBA" id="ARBA00023004"/>
    </source>
</evidence>
<gene>
    <name evidence="7" type="primary">jg25440</name>
    <name evidence="7" type="ORF">PAEG_LOCUS13156</name>
</gene>
<comment type="similarity">
    <text evidence="2">Belongs to the cytochrome P450 family.</text>
</comment>
<keyword evidence="6" id="KW-0503">Monooxygenase</keyword>
<keyword evidence="5" id="KW-0408">Iron</keyword>
<comment type="caution">
    <text evidence="7">The sequence shown here is derived from an EMBL/GenBank/DDBJ whole genome shotgun (WGS) entry which is preliminary data.</text>
</comment>
<dbReference type="Proteomes" id="UP000838756">
    <property type="component" value="Unassembled WGS sequence"/>
</dbReference>
<organism evidence="7 8">
    <name type="scientific">Pararge aegeria aegeria</name>
    <dbReference type="NCBI Taxonomy" id="348720"/>
    <lineage>
        <taxon>Eukaryota</taxon>
        <taxon>Metazoa</taxon>
        <taxon>Ecdysozoa</taxon>
        <taxon>Arthropoda</taxon>
        <taxon>Hexapoda</taxon>
        <taxon>Insecta</taxon>
        <taxon>Pterygota</taxon>
        <taxon>Neoptera</taxon>
        <taxon>Endopterygota</taxon>
        <taxon>Lepidoptera</taxon>
        <taxon>Glossata</taxon>
        <taxon>Ditrysia</taxon>
        <taxon>Papilionoidea</taxon>
        <taxon>Nymphalidae</taxon>
        <taxon>Satyrinae</taxon>
        <taxon>Satyrini</taxon>
        <taxon>Parargina</taxon>
        <taxon>Pararge</taxon>
    </lineage>
</organism>
<keyword evidence="3" id="KW-0479">Metal-binding</keyword>
<evidence type="ECO:0000256" key="6">
    <source>
        <dbReference type="ARBA" id="ARBA00023033"/>
    </source>
</evidence>
<evidence type="ECO:0000313" key="7">
    <source>
        <dbReference type="EMBL" id="CAH2235514.1"/>
    </source>
</evidence>
<dbReference type="AlphaFoldDB" id="A0A8S4RE03"/>
<sequence>PKWYPVFGSFGVINRRMDTYGSQWKVLSEMSKEFSTNVLGLKLGNKLVVAVYGEKNIRQVITEKEFDGRPDSFFLRLRSFGKRVGITFVDGPLWREHRPFALKHLRLGGFGKQSMEQDIHGQLSNLLNILDQSNGNAISIRTPIAMALINIVWKYVAGKPREDSFEFRNACHLCYGKGYLLSIPISKIVPVVGLKIVNEQSLRNNSEVHAVDEVMDRS</sequence>
<dbReference type="GO" id="GO:0016705">
    <property type="term" value="F:oxidoreductase activity, acting on paired donors, with incorporation or reduction of molecular oxygen"/>
    <property type="evidence" value="ECO:0007669"/>
    <property type="project" value="InterPro"/>
</dbReference>